<dbReference type="Proteomes" id="UP000799766">
    <property type="component" value="Unassembled WGS sequence"/>
</dbReference>
<sequence>MSSSEWRFRAAFVFATAMSARSMIPDLLWYSGMCGVMQPIDAFAPQGKTGSTKTPFVNQTRARNWGNSQPRLRRATDGVHPLKRQAGLLPPLGEWVIHVSSAYHNSKGSRRRRSEARQTDWLAGWPRFMLHQINPNDSLVGQTRPSLPSCPYPHSKQARGSQKGYSPN</sequence>
<dbReference type="AlphaFoldDB" id="A0A6A6NSK0"/>
<keyword evidence="3" id="KW-1185">Reference proteome</keyword>
<accession>A0A6A6NSK0</accession>
<evidence type="ECO:0000313" key="2">
    <source>
        <dbReference type="EMBL" id="KAF2454477.1"/>
    </source>
</evidence>
<evidence type="ECO:0000313" key="3">
    <source>
        <dbReference type="Proteomes" id="UP000799766"/>
    </source>
</evidence>
<proteinExistence type="predicted"/>
<protein>
    <submittedName>
        <fullName evidence="2">Uncharacterized protein</fullName>
    </submittedName>
</protein>
<gene>
    <name evidence="2" type="ORF">BDY21DRAFT_104989</name>
</gene>
<feature type="compositionally biased region" description="Polar residues" evidence="1">
    <location>
        <begin position="158"/>
        <end position="168"/>
    </location>
</feature>
<dbReference type="EMBL" id="MU001691">
    <property type="protein sequence ID" value="KAF2454477.1"/>
    <property type="molecule type" value="Genomic_DNA"/>
</dbReference>
<organism evidence="2 3">
    <name type="scientific">Lineolata rhizophorae</name>
    <dbReference type="NCBI Taxonomy" id="578093"/>
    <lineage>
        <taxon>Eukaryota</taxon>
        <taxon>Fungi</taxon>
        <taxon>Dikarya</taxon>
        <taxon>Ascomycota</taxon>
        <taxon>Pezizomycotina</taxon>
        <taxon>Dothideomycetes</taxon>
        <taxon>Dothideomycetes incertae sedis</taxon>
        <taxon>Lineolatales</taxon>
        <taxon>Lineolataceae</taxon>
        <taxon>Lineolata</taxon>
    </lineage>
</organism>
<feature type="compositionally biased region" description="Polar residues" evidence="1">
    <location>
        <begin position="136"/>
        <end position="146"/>
    </location>
</feature>
<evidence type="ECO:0000256" key="1">
    <source>
        <dbReference type="SAM" id="MobiDB-lite"/>
    </source>
</evidence>
<reference evidence="2" key="1">
    <citation type="journal article" date="2020" name="Stud. Mycol.">
        <title>101 Dothideomycetes genomes: a test case for predicting lifestyles and emergence of pathogens.</title>
        <authorList>
            <person name="Haridas S."/>
            <person name="Albert R."/>
            <person name="Binder M."/>
            <person name="Bloem J."/>
            <person name="Labutti K."/>
            <person name="Salamov A."/>
            <person name="Andreopoulos B."/>
            <person name="Baker S."/>
            <person name="Barry K."/>
            <person name="Bills G."/>
            <person name="Bluhm B."/>
            <person name="Cannon C."/>
            <person name="Castanera R."/>
            <person name="Culley D."/>
            <person name="Daum C."/>
            <person name="Ezra D."/>
            <person name="Gonzalez J."/>
            <person name="Henrissat B."/>
            <person name="Kuo A."/>
            <person name="Liang C."/>
            <person name="Lipzen A."/>
            <person name="Lutzoni F."/>
            <person name="Magnuson J."/>
            <person name="Mondo S."/>
            <person name="Nolan M."/>
            <person name="Ohm R."/>
            <person name="Pangilinan J."/>
            <person name="Park H.-J."/>
            <person name="Ramirez L."/>
            <person name="Alfaro M."/>
            <person name="Sun H."/>
            <person name="Tritt A."/>
            <person name="Yoshinaga Y."/>
            <person name="Zwiers L.-H."/>
            <person name="Turgeon B."/>
            <person name="Goodwin S."/>
            <person name="Spatafora J."/>
            <person name="Crous P."/>
            <person name="Grigoriev I."/>
        </authorList>
    </citation>
    <scope>NUCLEOTIDE SEQUENCE</scope>
    <source>
        <strain evidence="2">ATCC 16933</strain>
    </source>
</reference>
<name>A0A6A6NSK0_9PEZI</name>
<feature type="region of interest" description="Disordered" evidence="1">
    <location>
        <begin position="136"/>
        <end position="168"/>
    </location>
</feature>